<organism evidence="1 2">
    <name type="scientific">Candidatus Yanofskybacteria bacterium CG10_big_fil_rev_8_21_14_0_10_36_16</name>
    <dbReference type="NCBI Taxonomy" id="1975096"/>
    <lineage>
        <taxon>Bacteria</taxon>
        <taxon>Candidatus Yanofskyibacteriota</taxon>
    </lineage>
</organism>
<dbReference type="EMBL" id="PCXQ01000004">
    <property type="protein sequence ID" value="PJE50937.1"/>
    <property type="molecule type" value="Genomic_DNA"/>
</dbReference>
<dbReference type="Proteomes" id="UP000228496">
    <property type="component" value="Unassembled WGS sequence"/>
</dbReference>
<name>A0A2J0Q788_9BACT</name>
<dbReference type="AlphaFoldDB" id="A0A2J0Q788"/>
<evidence type="ECO:0000313" key="2">
    <source>
        <dbReference type="Proteomes" id="UP000228496"/>
    </source>
</evidence>
<reference evidence="1 2" key="1">
    <citation type="submission" date="2017-09" db="EMBL/GenBank/DDBJ databases">
        <title>Depth-based differentiation of microbial function through sediment-hosted aquifers and enrichment of novel symbionts in the deep terrestrial subsurface.</title>
        <authorList>
            <person name="Probst A.J."/>
            <person name="Ladd B."/>
            <person name="Jarett J.K."/>
            <person name="Geller-Mcgrath D.E."/>
            <person name="Sieber C.M."/>
            <person name="Emerson J.B."/>
            <person name="Anantharaman K."/>
            <person name="Thomas B.C."/>
            <person name="Malmstrom R."/>
            <person name="Stieglmeier M."/>
            <person name="Klingl A."/>
            <person name="Woyke T."/>
            <person name="Ryan C.M."/>
            <person name="Banfield J.F."/>
        </authorList>
    </citation>
    <scope>NUCLEOTIDE SEQUENCE [LARGE SCALE GENOMIC DNA]</scope>
    <source>
        <strain evidence="1">CG10_big_fil_rev_8_21_14_0_10_36_16</strain>
    </source>
</reference>
<protein>
    <submittedName>
        <fullName evidence="1">Uncharacterized protein</fullName>
    </submittedName>
</protein>
<gene>
    <name evidence="1" type="ORF">COV29_01515</name>
</gene>
<comment type="caution">
    <text evidence="1">The sequence shown here is derived from an EMBL/GenBank/DDBJ whole genome shotgun (WGS) entry which is preliminary data.</text>
</comment>
<evidence type="ECO:0000313" key="1">
    <source>
        <dbReference type="EMBL" id="PJE50937.1"/>
    </source>
</evidence>
<sequence length="108" mass="12405">MKIESNVYKTLKNSIPIMIQESEGNFTLLSTMGNLVKNYLPDILNSFEVQFKVKIVSVEIMEEKDIEIGGTYNLLILIRHESQPDDSNMDYLVEKLNLDLEISELVSH</sequence>
<accession>A0A2J0Q788</accession>
<proteinExistence type="predicted"/>